<keyword evidence="3" id="KW-1185">Reference proteome</keyword>
<feature type="compositionally biased region" description="Basic and acidic residues" evidence="1">
    <location>
        <begin position="431"/>
        <end position="440"/>
    </location>
</feature>
<dbReference type="InterPro" id="IPR036691">
    <property type="entry name" value="Endo/exonu/phosph_ase_sf"/>
</dbReference>
<dbReference type="Gene3D" id="3.60.10.10">
    <property type="entry name" value="Endonuclease/exonuclease/phosphatase"/>
    <property type="match status" value="1"/>
</dbReference>
<gene>
    <name evidence="2" type="ORF">PCOR1329_LOCUS37512</name>
</gene>
<evidence type="ECO:0000313" key="2">
    <source>
        <dbReference type="EMBL" id="CAK0843073.1"/>
    </source>
</evidence>
<accession>A0ABN9TBI7</accession>
<comment type="caution">
    <text evidence="2">The sequence shown here is derived from an EMBL/GenBank/DDBJ whole genome shotgun (WGS) entry which is preliminary data.</text>
</comment>
<dbReference type="EMBL" id="CAUYUJ010014547">
    <property type="protein sequence ID" value="CAK0843073.1"/>
    <property type="molecule type" value="Genomic_DNA"/>
</dbReference>
<feature type="region of interest" description="Disordered" evidence="1">
    <location>
        <begin position="420"/>
        <end position="440"/>
    </location>
</feature>
<reference evidence="2" key="1">
    <citation type="submission" date="2023-10" db="EMBL/GenBank/DDBJ databases">
        <authorList>
            <person name="Chen Y."/>
            <person name="Shah S."/>
            <person name="Dougan E. K."/>
            <person name="Thang M."/>
            <person name="Chan C."/>
        </authorList>
    </citation>
    <scope>NUCLEOTIDE SEQUENCE [LARGE SCALE GENOMIC DNA]</scope>
</reference>
<evidence type="ECO:0000313" key="3">
    <source>
        <dbReference type="Proteomes" id="UP001189429"/>
    </source>
</evidence>
<evidence type="ECO:0000256" key="1">
    <source>
        <dbReference type="SAM" id="MobiDB-lite"/>
    </source>
</evidence>
<protein>
    <submittedName>
        <fullName evidence="2">Uncharacterized protein</fullName>
    </submittedName>
</protein>
<organism evidence="2 3">
    <name type="scientific">Prorocentrum cordatum</name>
    <dbReference type="NCBI Taxonomy" id="2364126"/>
    <lineage>
        <taxon>Eukaryota</taxon>
        <taxon>Sar</taxon>
        <taxon>Alveolata</taxon>
        <taxon>Dinophyceae</taxon>
        <taxon>Prorocentrales</taxon>
        <taxon>Prorocentraceae</taxon>
        <taxon>Prorocentrum</taxon>
    </lineage>
</organism>
<feature type="non-terminal residue" evidence="2">
    <location>
        <position position="1053"/>
    </location>
</feature>
<dbReference type="Proteomes" id="UP001189429">
    <property type="component" value="Unassembled WGS sequence"/>
</dbReference>
<dbReference type="SUPFAM" id="SSF56219">
    <property type="entry name" value="DNase I-like"/>
    <property type="match status" value="1"/>
</dbReference>
<feature type="non-terminal residue" evidence="2">
    <location>
        <position position="1"/>
    </location>
</feature>
<sequence>TMLTLGMYNPQSLPPWREELVRQAMRNFDIAVLPGTQQRQRDPDVPVTAIRTSKHLAVSWGWSRGIFTNKSCGITRLLGRKVRRACIRQIYSPPPKLGITGRVGGIKVATATSPILLFGVYLTPSGSHQERAEARQRILGWVTDVMAQVGSRYLVVVAGDFNEQLGFEHQGEVAGRHGQHRRSRLVPWLRGWAETNYMTAASTHFRLPASYHGEHRNSWIDRVFVPTTAMRFVPMIRMRPGLVRTVAPFPTAELRDHCPMEIHLQYQLGYAQRQGGAQRLDRDMMKRCLSRGVLRREFCHAVEANLQADAAGWDEADNDPTPETKHHIFTAALREAAGAVFPASQRRGDQYRELSEQRVAELERRAKVAQDPEELHRRRVQQSDQQSFTYRVDRCRTPVPEIADTRGPSQRPAWTRAELESLCGTPPGDSGSRESLEGRGEGIRERACMAANCAQGAAEWKEGMAKSGVAGGMRARETSWGAHMDKANERGETLRALGMWRDPVHDNSLHDEVRHDLESIQKYCRRAPRRKTFPEWGACAEMMAICSAQMERIDSMGMGLGFVDSEPITVDNFDYCLWDRLMGTRAALLSLQSACWRLRGANISVVQQNWDAAGAFHAIKWEHWNVRAGSRLQANDKPYFAQLLSDLCVTVTTPDGAVEFTPEEGRAMGGSLIPWGFVAAYSAAVGDAFENLKEEEESYRWLETTVPGGGDTVYDIGAAAFVDDATRITPIPNSATGNDIVLRLNRATATINKEISAQGGGLDEDETVSTLGLRGLGATTATRKVGNSKALKGTAARSARLLGPVVAADLAVHDEVKARMRAATRGWYNMGSTWYREAPLRCARLQFISYVYEAALSALHVLLLTPSQIGRLTKVLTKLLRSLLGGVAVLEYWKLAKPELELRVHRLRLFRRMARFPEAHHQAIAAVFGQCRFEEEMGITRVGADGWSVPAPTPRRLQLEAGLTEMGRVSGDCRDMWDNLQEAPGGMLDLFFEGEVRDQFVELDLRVLRTAAFAAQVPPTDYWGGEGATLGAAAQEVLEQPPEAYCCNEAIDG</sequence>
<name>A0ABN9TBI7_9DINO</name>
<proteinExistence type="predicted"/>